<dbReference type="SUPFAM" id="SSF50978">
    <property type="entry name" value="WD40 repeat-like"/>
    <property type="match status" value="1"/>
</dbReference>
<reference evidence="5" key="1">
    <citation type="submission" date="2019-07" db="EMBL/GenBank/DDBJ databases">
        <title>Annotation for the trematode Paragonimus miyazaki's.</title>
        <authorList>
            <person name="Choi Y.-J."/>
        </authorList>
    </citation>
    <scope>NUCLEOTIDE SEQUENCE</scope>
    <source>
        <strain evidence="5">Japan</strain>
    </source>
</reference>
<accession>A0A8S9YIY0</accession>
<dbReference type="Gene3D" id="1.20.1280.50">
    <property type="match status" value="1"/>
</dbReference>
<evidence type="ECO:0000259" key="4">
    <source>
        <dbReference type="PROSITE" id="PS50181"/>
    </source>
</evidence>
<protein>
    <recommendedName>
        <fullName evidence="4">F-box domain-containing protein</fullName>
    </recommendedName>
</protein>
<evidence type="ECO:0000313" key="6">
    <source>
        <dbReference type="Proteomes" id="UP000822476"/>
    </source>
</evidence>
<dbReference type="AlphaFoldDB" id="A0A8S9YIY0"/>
<dbReference type="PANTHER" id="PTHR19849">
    <property type="entry name" value="PHOSPHOLIPASE A-2-ACTIVATING PROTEIN"/>
    <property type="match status" value="1"/>
</dbReference>
<dbReference type="Pfam" id="PF12937">
    <property type="entry name" value="F-box-like"/>
    <property type="match status" value="1"/>
</dbReference>
<keyword evidence="1 3" id="KW-0853">WD repeat</keyword>
<dbReference type="GO" id="GO:0005634">
    <property type="term" value="C:nucleus"/>
    <property type="evidence" value="ECO:0007669"/>
    <property type="project" value="TreeGrafter"/>
</dbReference>
<evidence type="ECO:0000256" key="1">
    <source>
        <dbReference type="ARBA" id="ARBA00022574"/>
    </source>
</evidence>
<dbReference type="GO" id="GO:0005737">
    <property type="term" value="C:cytoplasm"/>
    <property type="evidence" value="ECO:0007669"/>
    <property type="project" value="TreeGrafter"/>
</dbReference>
<dbReference type="InterPro" id="IPR015943">
    <property type="entry name" value="WD40/YVTN_repeat-like_dom_sf"/>
</dbReference>
<dbReference type="InterPro" id="IPR036047">
    <property type="entry name" value="F-box-like_dom_sf"/>
</dbReference>
<feature type="repeat" description="WD" evidence="3">
    <location>
        <begin position="530"/>
        <end position="569"/>
    </location>
</feature>
<dbReference type="PANTHER" id="PTHR19849:SF1">
    <property type="entry name" value="F-BOX_WD REPEAT-CONTAINING PROTEIN 7"/>
    <property type="match status" value="1"/>
</dbReference>
<dbReference type="SUPFAM" id="SSF81383">
    <property type="entry name" value="F-box domain"/>
    <property type="match status" value="1"/>
</dbReference>
<dbReference type="InterPro" id="IPR001810">
    <property type="entry name" value="F-box_dom"/>
</dbReference>
<evidence type="ECO:0000256" key="3">
    <source>
        <dbReference type="PROSITE-ProRule" id="PRU00221"/>
    </source>
</evidence>
<dbReference type="GO" id="GO:0043161">
    <property type="term" value="P:proteasome-mediated ubiquitin-dependent protein catabolic process"/>
    <property type="evidence" value="ECO:0007669"/>
    <property type="project" value="TreeGrafter"/>
</dbReference>
<name>A0A8S9YIY0_9TREM</name>
<dbReference type="PROSITE" id="PS50294">
    <property type="entry name" value="WD_REPEATS_REGION"/>
    <property type="match status" value="4"/>
</dbReference>
<keyword evidence="6" id="KW-1185">Reference proteome</keyword>
<dbReference type="PROSITE" id="PS50082">
    <property type="entry name" value="WD_REPEATS_2"/>
    <property type="match status" value="6"/>
</dbReference>
<dbReference type="InterPro" id="IPR036322">
    <property type="entry name" value="WD40_repeat_dom_sf"/>
</dbReference>
<dbReference type="PROSITE" id="PS00678">
    <property type="entry name" value="WD_REPEATS_1"/>
    <property type="match status" value="1"/>
</dbReference>
<dbReference type="SMART" id="SM00320">
    <property type="entry name" value="WD40"/>
    <property type="match status" value="7"/>
</dbReference>
<dbReference type="Pfam" id="PF00400">
    <property type="entry name" value="WD40"/>
    <property type="match status" value="7"/>
</dbReference>
<dbReference type="OrthoDB" id="190105at2759"/>
<feature type="repeat" description="WD" evidence="3">
    <location>
        <begin position="405"/>
        <end position="434"/>
    </location>
</feature>
<feature type="domain" description="F-box" evidence="4">
    <location>
        <begin position="117"/>
        <end position="163"/>
    </location>
</feature>
<proteinExistence type="predicted"/>
<dbReference type="CDD" id="cd00200">
    <property type="entry name" value="WD40"/>
    <property type="match status" value="1"/>
</dbReference>
<keyword evidence="2" id="KW-0677">Repeat</keyword>
<evidence type="ECO:0000256" key="2">
    <source>
        <dbReference type="ARBA" id="ARBA00022737"/>
    </source>
</evidence>
<feature type="repeat" description="WD" evidence="3">
    <location>
        <begin position="445"/>
        <end position="484"/>
    </location>
</feature>
<dbReference type="PROSITE" id="PS50181">
    <property type="entry name" value="FBOX"/>
    <property type="match status" value="1"/>
</dbReference>
<dbReference type="GO" id="GO:0010992">
    <property type="term" value="P:ubiquitin recycling"/>
    <property type="evidence" value="ECO:0007669"/>
    <property type="project" value="TreeGrafter"/>
</dbReference>
<dbReference type="InterPro" id="IPR019775">
    <property type="entry name" value="WD40_repeat_CS"/>
</dbReference>
<comment type="caution">
    <text evidence="5">The sequence shown here is derived from an EMBL/GenBank/DDBJ whole genome shotgun (WGS) entry which is preliminary data.</text>
</comment>
<dbReference type="GO" id="GO:0043130">
    <property type="term" value="F:ubiquitin binding"/>
    <property type="evidence" value="ECO:0007669"/>
    <property type="project" value="TreeGrafter"/>
</dbReference>
<feature type="repeat" description="WD" evidence="3">
    <location>
        <begin position="485"/>
        <end position="526"/>
    </location>
</feature>
<sequence>MNLETDENNGDCGFASEAQLDTCTSGDFDNPLFDQPKRVCWRGHTNANVPFFDESFTPHIQDTKTRDGASDPNQSAISTHLCSPQEDRFVELSAIVDSCCHAELVYLHQTIEPLLKRDFVCQLPLELSLQILSYLSLGDILRCAKVSHSWNRVVSDQLLWYRLCRRDRVLSSATSDTQVTTPHPLLHENVCSTFQSIDPNSSEPICQTNLDWKSVYRVSLETQCNWRNGSPWAPVILPAHHNHVITCLEVYNDWAITGSDDSSICIWSLTRGELLMNLFGHIGGVWCLTVLPADALPGRETPILVSGSCDRSARVWLLDGSRWPCVATLFGHQSTVRCVAGQNRVSDQISGSASTATDEEVLANVAQSQSFSEAGSADLRLVVTGSRDTTLRLWNAVSGQCVRVFQGHLGAIRCVQFTGTMVVSGSYDSTVRVWCILTGVCLRVLSGHKNRVYTLLFDGSHIISASLDTTIRVWDAFTGHLKRTFCGHRSLTSEMAYGSLQRILVSSNADETIRVWNVDTGECMYVLAGHHKHQSAVTSVRLTRHFVVSSGDDGTVKLWDRHTGAYIRDLVRLDGAGRGGVIWRIVSSENRLVCAAGSRNGLETTKLVILQFNEPIGSLSGEKSVRHQCRSRLVQPAPPPQLSQVLAAHTFHTYVGGDSTPTD</sequence>
<dbReference type="SMART" id="SM00256">
    <property type="entry name" value="FBOX"/>
    <property type="match status" value="1"/>
</dbReference>
<gene>
    <name evidence="5" type="ORF">EG68_08852</name>
</gene>
<dbReference type="InterPro" id="IPR001680">
    <property type="entry name" value="WD40_rpt"/>
</dbReference>
<evidence type="ECO:0000313" key="5">
    <source>
        <dbReference type="EMBL" id="KAF7253058.1"/>
    </source>
</evidence>
<dbReference type="InterPro" id="IPR020472">
    <property type="entry name" value="WD40_PAC1"/>
</dbReference>
<dbReference type="EMBL" id="JTDE01004720">
    <property type="protein sequence ID" value="KAF7253058.1"/>
    <property type="molecule type" value="Genomic_DNA"/>
</dbReference>
<dbReference type="Gene3D" id="2.130.10.10">
    <property type="entry name" value="YVTN repeat-like/Quinoprotein amine dehydrogenase"/>
    <property type="match status" value="1"/>
</dbReference>
<dbReference type="Proteomes" id="UP000822476">
    <property type="component" value="Unassembled WGS sequence"/>
</dbReference>
<feature type="repeat" description="WD" evidence="3">
    <location>
        <begin position="238"/>
        <end position="277"/>
    </location>
</feature>
<feature type="repeat" description="WD" evidence="3">
    <location>
        <begin position="376"/>
        <end position="404"/>
    </location>
</feature>
<organism evidence="5 6">
    <name type="scientific">Paragonimus skrjabini miyazakii</name>
    <dbReference type="NCBI Taxonomy" id="59628"/>
    <lineage>
        <taxon>Eukaryota</taxon>
        <taxon>Metazoa</taxon>
        <taxon>Spiralia</taxon>
        <taxon>Lophotrochozoa</taxon>
        <taxon>Platyhelminthes</taxon>
        <taxon>Trematoda</taxon>
        <taxon>Digenea</taxon>
        <taxon>Plagiorchiida</taxon>
        <taxon>Troglotremata</taxon>
        <taxon>Troglotrematidae</taxon>
        <taxon>Paragonimus</taxon>
    </lineage>
</organism>
<dbReference type="PRINTS" id="PR00320">
    <property type="entry name" value="GPROTEINBRPT"/>
</dbReference>